<dbReference type="InterPro" id="IPR039951">
    <property type="entry name" value="TMEM114/TMEM235"/>
</dbReference>
<dbReference type="GeneTree" id="ENSGT00390000011615"/>
<accession>A0A8V8TL02</accession>
<evidence type="ECO:0007829" key="10">
    <source>
        <dbReference type="ProteomicsDB" id="A0A8V8TL02"/>
    </source>
</evidence>
<dbReference type="InterPro" id="IPR004031">
    <property type="entry name" value="PMP22/EMP/MP20/Claudin"/>
</dbReference>
<dbReference type="Ensembl" id="ENST00000697415.1">
    <property type="protein sequence ID" value="ENSP00000513303.1"/>
    <property type="gene ID" value="ENSG00000204278.14"/>
</dbReference>
<keyword evidence="2 5" id="KW-0812">Transmembrane</keyword>
<organism evidence="7 8">
    <name type="scientific">Homo sapiens</name>
    <name type="common">Human</name>
    <dbReference type="NCBI Taxonomy" id="9606"/>
    <lineage>
        <taxon>Eukaryota</taxon>
        <taxon>Metazoa</taxon>
        <taxon>Chordata</taxon>
        <taxon>Craniata</taxon>
        <taxon>Vertebrata</taxon>
        <taxon>Euteleostomi</taxon>
        <taxon>Mammalia</taxon>
        <taxon>Eutheria</taxon>
        <taxon>Euarchontoglires</taxon>
        <taxon>Primates</taxon>
        <taxon>Haplorrhini</taxon>
        <taxon>Catarrhini</taxon>
        <taxon>Hominidae</taxon>
        <taxon>Homo</taxon>
    </lineage>
</organism>
<dbReference type="Proteomes" id="UP000005640">
    <property type="component" value="Chromosome 17"/>
</dbReference>
<keyword evidence="9 10" id="KW-1267">Proteomics identification</keyword>
<evidence type="ECO:0007829" key="9">
    <source>
        <dbReference type="PeptideAtlas" id="A0A8V8TL02"/>
    </source>
</evidence>
<evidence type="ECO:0000313" key="7">
    <source>
        <dbReference type="Ensembl" id="ENSP00000513303.1"/>
    </source>
</evidence>
<dbReference type="GO" id="GO:0016020">
    <property type="term" value="C:membrane"/>
    <property type="evidence" value="ECO:0007669"/>
    <property type="project" value="UniProtKB-SubCell"/>
</dbReference>
<reference evidence="7 8" key="2">
    <citation type="journal article" date="2004" name="Nature">
        <title>Finishing the euchromatic sequence of the human genome.</title>
        <authorList>
            <consortium name="International Human Genome Sequencing Consortium"/>
        </authorList>
    </citation>
    <scope>NUCLEOTIDE SEQUENCE [LARGE SCALE GENOMIC DNA]</scope>
</reference>
<evidence type="ECO:0000256" key="5">
    <source>
        <dbReference type="SAM" id="Phobius"/>
    </source>
</evidence>
<comment type="subcellular location">
    <subcellularLocation>
        <location evidence="1">Membrane</location>
        <topology evidence="1">Multi-pass membrane protein</topology>
    </subcellularLocation>
</comment>
<evidence type="ECO:0000256" key="1">
    <source>
        <dbReference type="ARBA" id="ARBA00004141"/>
    </source>
</evidence>
<protein>
    <submittedName>
        <fullName evidence="7">Transmembrane protein 235</fullName>
    </submittedName>
</protein>
<sequence length="322" mass="33809">MARLGALLLAAALGALLSFALLAAAVASDYWYILEVADAGNGSAWPGRAELLSSHSGLWRICEGQNGCIPLVDPFASESLDVSTSVQHLISLLPLPLRFQEDVSTQTCPSAVLLSLTTVLHRAVIVVLPLSLVLLVCGWICGLLSSLAQSVSLLLFTGCYFLLGTQAETVTGNHPSTDAAPALTTCRVLAKCSSEGSSEGPPVPAAGHMRTTVKSRSPLDNEIRKNPNDLTLRPICVLTLAGVSIYISYSHLAFAETVQQYGPQHMQGVRVSFGWSMALAWGSCALEAFSGTLLLSAAWTLSLSPPICGHLSPQQVGGRGGD</sequence>
<dbReference type="Pfam" id="PF13903">
    <property type="entry name" value="Claudin_2"/>
    <property type="match status" value="2"/>
</dbReference>
<dbReference type="Gene3D" id="1.20.140.150">
    <property type="match status" value="2"/>
</dbReference>
<dbReference type="EMBL" id="AC087645">
    <property type="status" value="NOT_ANNOTATED_CDS"/>
    <property type="molecule type" value="Genomic_DNA"/>
</dbReference>
<name>A0A8V8TL02_HUMAN</name>
<dbReference type="OrthoDB" id="9626630at2759"/>
<feature type="transmembrane region" description="Helical" evidence="5">
    <location>
        <begin position="230"/>
        <end position="252"/>
    </location>
</feature>
<dbReference type="HGNC" id="HGNC:27563">
    <property type="gene designation" value="TMEM235"/>
</dbReference>
<keyword evidence="6" id="KW-0732">Signal</keyword>
<evidence type="ECO:0000256" key="3">
    <source>
        <dbReference type="ARBA" id="ARBA00022989"/>
    </source>
</evidence>
<feature type="signal peptide" evidence="6">
    <location>
        <begin position="1"/>
        <end position="27"/>
    </location>
</feature>
<dbReference type="GeneID" id="283999"/>
<evidence type="ECO:0000313" key="8">
    <source>
        <dbReference type="Proteomes" id="UP000005640"/>
    </source>
</evidence>
<keyword evidence="8" id="KW-1185">Reference proteome</keyword>
<feature type="transmembrane region" description="Helical" evidence="5">
    <location>
        <begin position="272"/>
        <end position="295"/>
    </location>
</feature>
<reference evidence="7" key="5">
    <citation type="submission" date="2025-09" db="UniProtKB">
        <authorList>
            <consortium name="Ensembl"/>
        </authorList>
    </citation>
    <scope>IDENTIFICATION</scope>
</reference>
<evidence type="ECO:0000256" key="4">
    <source>
        <dbReference type="ARBA" id="ARBA00023136"/>
    </source>
</evidence>
<dbReference type="Ensembl" id="ENST00000697415.1">
    <property type="protein sequence ID" value="ENSP00000513303.1"/>
    <property type="gene ID" value="ENSG00000204278.15"/>
</dbReference>
<dbReference type="PANTHER" id="PTHR20516:SF1">
    <property type="entry name" value="TRANSMEMBRANE PROTEIN 235"/>
    <property type="match status" value="1"/>
</dbReference>
<reference evidence="7" key="4">
    <citation type="submission" date="2025-08" db="UniProtKB">
        <authorList>
            <consortium name="Ensembl"/>
        </authorList>
    </citation>
    <scope>IDENTIFICATION</scope>
</reference>
<keyword evidence="3 5" id="KW-1133">Transmembrane helix</keyword>
<dbReference type="RefSeq" id="NP_001375410.1">
    <property type="nucleotide sequence ID" value="NM_001388481.1"/>
</dbReference>
<dbReference type="OpenTargets" id="ENSG00000204278"/>
<evidence type="ECO:0000256" key="2">
    <source>
        <dbReference type="ARBA" id="ARBA00022692"/>
    </source>
</evidence>
<proteinExistence type="evidence at protein level"/>
<reference evidence="7 8" key="1">
    <citation type="journal article" date="2001" name="Nature">
        <title>Initial sequencing and analysis of the human genome.</title>
        <authorList>
            <consortium name="International Human Genome Sequencing Consortium"/>
            <person name="Lander E.S."/>
            <person name="Linton L.M."/>
            <person name="Birren B."/>
            <person name="Nusbaum C."/>
            <person name="Zody M.C."/>
            <person name="Baldwin J."/>
            <person name="Devon K."/>
            <person name="Dewar K."/>
            <person name="Doyle M."/>
            <person name="FitzHugh W."/>
            <person name="Funke R."/>
            <person name="Gage D."/>
            <person name="Harris K."/>
            <person name="Heaford A."/>
            <person name="Howland J."/>
            <person name="Kann L."/>
            <person name="Lehoczky J."/>
            <person name="LeVine R."/>
            <person name="McEwan P."/>
            <person name="McKernan K."/>
            <person name="Meldrim J."/>
            <person name="Mesirov J.P."/>
            <person name="Miranda C."/>
            <person name="Morris W."/>
            <person name="Naylor J."/>
            <person name="Raymond C."/>
            <person name="Rosetti M."/>
            <person name="Santos R."/>
            <person name="Sheridan A."/>
            <person name="Sougnez C."/>
            <person name="Stange-Thomann N."/>
            <person name="Stojanovic N."/>
            <person name="Subramanian A."/>
            <person name="Wyman D."/>
            <person name="Rogers J."/>
            <person name="Sulston J."/>
            <person name="Ainscough R."/>
            <person name="Beck S."/>
            <person name="Bentley D."/>
            <person name="Burton J."/>
            <person name="Clee C."/>
            <person name="Carter N."/>
            <person name="Coulson A."/>
            <person name="Deadman R."/>
            <person name="Deloukas P."/>
            <person name="Dunham A."/>
            <person name="Dunham I."/>
            <person name="Durbin R."/>
            <person name="French L."/>
            <person name="Grafham D."/>
            <person name="Gregory S."/>
            <person name="Hubbard T."/>
            <person name="Humphray S."/>
            <person name="Hunt A."/>
            <person name="Jones M."/>
            <person name="Lloyd C."/>
            <person name="McMurray A."/>
            <person name="Matthews L."/>
            <person name="Mercer S."/>
            <person name="Milne S."/>
            <person name="Mullikin J.C."/>
            <person name="Mungall A."/>
            <person name="Plumb R."/>
            <person name="Ross M."/>
            <person name="Shownkeen R."/>
            <person name="Sims S."/>
            <person name="Waterston R.H."/>
            <person name="Wilson R.K."/>
            <person name="Hillier L.W."/>
            <person name="McPherson J.D."/>
            <person name="Marra M.A."/>
            <person name="Mardis E.R."/>
            <person name="Fulton L.A."/>
            <person name="Chinwalla A.T."/>
            <person name="Pepin K.H."/>
            <person name="Gish W.R."/>
            <person name="Chissoe S.L."/>
            <person name="Wendl M.C."/>
            <person name="Delehaunty K.D."/>
            <person name="Miner T.L."/>
            <person name="Delehaunty A."/>
            <person name="Kramer J.B."/>
            <person name="Cook L.L."/>
            <person name="Fulton R.S."/>
            <person name="Johnson D.L."/>
            <person name="Minx P.J."/>
            <person name="Clifton S.W."/>
            <person name="Hawkins T."/>
            <person name="Branscomb E."/>
            <person name="Predki P."/>
            <person name="Richardson P."/>
            <person name="Wenning S."/>
            <person name="Slezak T."/>
            <person name="Doggett N."/>
            <person name="Cheng J.F."/>
            <person name="Olsen A."/>
            <person name="Lucas S."/>
            <person name="Elkin C."/>
            <person name="Uberbacher E."/>
            <person name="Frazier M."/>
            <person name="Gibbs R.A."/>
            <person name="Muzny D.M."/>
            <person name="Scherer S.E."/>
            <person name="Bouck J.B."/>
            <person name="Sodergren E.J."/>
            <person name="Worley K.C."/>
            <person name="Rives C.M."/>
            <person name="Gorrell J.H."/>
            <person name="Metzker M.L."/>
            <person name="Naylor S.L."/>
            <person name="Kucherlapati R.S."/>
            <person name="Nelson D.L."/>
            <person name="Weinstock G.M."/>
            <person name="Sakaki Y."/>
            <person name="Fujiyama A."/>
            <person name="Hattori M."/>
            <person name="Yada T."/>
            <person name="Toyoda A."/>
            <person name="Itoh T."/>
            <person name="Kawagoe C."/>
            <person name="Watanabe H."/>
            <person name="Totoki Y."/>
            <person name="Taylor T."/>
            <person name="Weissenbach J."/>
            <person name="Heilig R."/>
            <person name="Saurin W."/>
            <person name="Artiguenave F."/>
            <person name="Brottier P."/>
            <person name="Bruls T."/>
            <person name="Pelletier E."/>
            <person name="Robert C."/>
            <person name="Wincker P."/>
            <person name="Smith D.R."/>
            <person name="Doucette-Stamm L."/>
            <person name="Rubenfield M."/>
            <person name="Weinstock K."/>
            <person name="Lee H.M."/>
            <person name="Dubois J."/>
            <person name="Rosenthal A."/>
            <person name="Platzer M."/>
            <person name="Nyakatura G."/>
            <person name="Taudien S."/>
            <person name="Rump A."/>
            <person name="Yang H."/>
            <person name="Yu J."/>
            <person name="Wang J."/>
            <person name="Huang G."/>
            <person name="Gu J."/>
            <person name="Hood L."/>
            <person name="Rowen L."/>
            <person name="Madan A."/>
            <person name="Qin S."/>
            <person name="Davis R.W."/>
            <person name="Federspiel N.A."/>
            <person name="Abola A.P."/>
            <person name="Proctor M.J."/>
            <person name="Myers R.M."/>
            <person name="Schmutz J."/>
            <person name="Dickson M."/>
            <person name="Grimwood J."/>
            <person name="Cox D.R."/>
            <person name="Olson M.V."/>
            <person name="Kaul R."/>
            <person name="Raymond C."/>
            <person name="Shimizu N."/>
            <person name="Kawasaki K."/>
            <person name="Minoshima S."/>
            <person name="Evans G.A."/>
            <person name="Athanasiou M."/>
            <person name="Schultz R."/>
            <person name="Roe B.A."/>
            <person name="Chen F."/>
            <person name="Pan H."/>
            <person name="Ramser J."/>
            <person name="Lehrach H."/>
            <person name="Reinhardt R."/>
            <person name="McCombie W.R."/>
            <person name="de la Bastide M."/>
            <person name="Dedhia N."/>
            <person name="Blocker H."/>
            <person name="Hornischer K."/>
            <person name="Nordsiek G."/>
            <person name="Agarwala R."/>
            <person name="Aravind L."/>
            <person name="Bailey J.A."/>
            <person name="Bateman A."/>
            <person name="Batzoglou S."/>
            <person name="Birney E."/>
            <person name="Bork P."/>
            <person name="Brown D.G."/>
            <person name="Burge C.B."/>
            <person name="Cerutti L."/>
            <person name="Chen H.C."/>
            <person name="Church D."/>
            <person name="Clamp M."/>
            <person name="Copley R.R."/>
            <person name="Doerks T."/>
            <person name="Eddy S.R."/>
            <person name="Eichler E.E."/>
            <person name="Furey T.S."/>
            <person name="Galagan J."/>
            <person name="Gilbert J.G."/>
            <person name="Harmon C."/>
            <person name="Hayashizaki Y."/>
            <person name="Haussler D."/>
            <person name="Hermjakob H."/>
            <person name="Hokamp K."/>
            <person name="Jang W."/>
            <person name="Johnson L.S."/>
            <person name="Jones T.A."/>
            <person name="Kasif S."/>
            <person name="Kaspryzk A."/>
            <person name="Kennedy S."/>
            <person name="Kent W.J."/>
            <person name="Kitts P."/>
            <person name="Koonin E.V."/>
            <person name="Korf I."/>
            <person name="Kulp D."/>
            <person name="Lancet D."/>
            <person name="Lowe T.M."/>
            <person name="McLysaght A."/>
            <person name="Mikkelsen T."/>
            <person name="Moran J.V."/>
            <person name="Mulder N."/>
            <person name="Pollara V.J."/>
            <person name="Ponting C.P."/>
            <person name="Schuler G."/>
            <person name="Schultz J."/>
            <person name="Slater G."/>
            <person name="Smit A.F."/>
            <person name="Stupka E."/>
            <person name="Szustakowski J."/>
            <person name="Thierry-Mieg D."/>
            <person name="Thierry-Mieg J."/>
            <person name="Wagner L."/>
            <person name="Wallis J."/>
            <person name="Wheeler R."/>
            <person name="Williams A."/>
            <person name="Wolf Y.I."/>
            <person name="Wolfe K.H."/>
            <person name="Yang S.P."/>
            <person name="Yeh R.F."/>
            <person name="Collins F."/>
            <person name="Guyer M.S."/>
            <person name="Peterson J."/>
            <person name="Felsenfeld A."/>
            <person name="Wetterstrand K.A."/>
            <person name="Patrinos A."/>
            <person name="Morgan M.J."/>
            <person name="de Jong P."/>
            <person name="Catanese J.J."/>
            <person name="Osoegawa K."/>
            <person name="Shizuya H."/>
            <person name="Choi S."/>
            <person name="Chen Y.J."/>
        </authorList>
    </citation>
    <scope>NUCLEOTIDE SEQUENCE [LARGE SCALE GENOMIC DNA]</scope>
</reference>
<keyword evidence="4 5" id="KW-0472">Membrane</keyword>
<evidence type="ECO:0000256" key="6">
    <source>
        <dbReference type="SAM" id="SignalP"/>
    </source>
</evidence>
<dbReference type="PANTHER" id="PTHR20516">
    <property type="entry name" value="TRANSMEMBRANE PROTEIN 114/235 FAMILY MEMBER"/>
    <property type="match status" value="1"/>
</dbReference>
<gene>
    <name evidence="7" type="primary">TMEM235</name>
</gene>
<dbReference type="AlphaFoldDB" id="A0A8V8TL02"/>
<dbReference type="CTD" id="283999"/>
<reference evidence="7 8" key="3">
    <citation type="journal article" date="2006" name="Nature">
        <title>DNA sequence of human chromosome 17 and analysis of rearrangement in the human lineage.</title>
        <authorList>
            <person name="Zody M.C."/>
            <person name="Garber M."/>
            <person name="Adams D.J."/>
            <person name="Sharpe T."/>
            <person name="Harrow J."/>
            <person name="Lupski J.R."/>
            <person name="Nicholson C."/>
            <person name="Searle S.M."/>
            <person name="Wilming L."/>
            <person name="Young S.K."/>
            <person name="Abouelleil A."/>
            <person name="Allen N.R."/>
            <person name="Bi W."/>
            <person name="Bloom T."/>
            <person name="Borowsky M.L."/>
            <person name="Bugalter B.E."/>
            <person name="Butler J."/>
            <person name="Chang J.L."/>
            <person name="Chen C.K."/>
            <person name="Cook A."/>
            <person name="Corum B."/>
            <person name="Cuomo C.A."/>
            <person name="de Jong P.J."/>
            <person name="DeCaprio D."/>
            <person name="Dewar K."/>
            <person name="FitzGerald M."/>
            <person name="Gilbert J."/>
            <person name="Gibson R."/>
            <person name="Gnerre S."/>
            <person name="Goldstein S."/>
            <person name="Grafham D.V."/>
            <person name="Grocock R."/>
            <person name="Hafez N."/>
            <person name="Hagopian D.S."/>
            <person name="Hart E."/>
            <person name="Norman C.H."/>
            <person name="Humphray S."/>
            <person name="Jaffe D.B."/>
            <person name="Jones M."/>
            <person name="Kamal M."/>
            <person name="Khodiyar V.K."/>
            <person name="LaButti K."/>
            <person name="Laird G."/>
            <person name="Lehoczky J."/>
            <person name="Liu X."/>
            <person name="Lokyitsang T."/>
            <person name="Loveland J."/>
            <person name="Lui A."/>
            <person name="Macdonald P."/>
            <person name="Major J.E."/>
            <person name="Matthews L."/>
            <person name="Mauceli E."/>
            <person name="McCarroll S.A."/>
            <person name="Mihalev A.H."/>
            <person name="Mudge J."/>
            <person name="Nguyen C."/>
            <person name="Nicol R."/>
            <person name="O'Leary S.B."/>
            <person name="Osoegawa K."/>
            <person name="Schwartz D.C."/>
            <person name="Shaw-Smith C."/>
            <person name="Stankiewicz P."/>
            <person name="Steward C."/>
            <person name="Swarbreck D."/>
            <person name="Venkataraman V."/>
            <person name="Whittaker C.A."/>
            <person name="Yang X."/>
            <person name="Zimmer A.R."/>
            <person name="Bradley A."/>
            <person name="Hubbard T."/>
            <person name="Birren B.W."/>
            <person name="Rogers J."/>
            <person name="Lander E.S."/>
            <person name="Nusbaum C."/>
        </authorList>
    </citation>
    <scope>NUCLEOTIDE SEQUENCE [LARGE SCALE GENOMIC DNA]</scope>
</reference>
<feature type="transmembrane region" description="Helical" evidence="5">
    <location>
        <begin position="123"/>
        <end position="144"/>
    </location>
</feature>
<feature type="chain" id="PRO_5036476382" evidence="6">
    <location>
        <begin position="28"/>
        <end position="322"/>
    </location>
</feature>